<dbReference type="InterPro" id="IPR027417">
    <property type="entry name" value="P-loop_NTPase"/>
</dbReference>
<reference evidence="6 7" key="1">
    <citation type="submission" date="2016-11" db="EMBL/GenBank/DDBJ databases">
        <authorList>
            <person name="Jaros S."/>
            <person name="Januszkiewicz K."/>
            <person name="Wedrychowicz H."/>
        </authorList>
    </citation>
    <scope>NUCLEOTIDE SEQUENCE [LARGE SCALE GENOMIC DNA]</scope>
    <source>
        <strain evidence="6 7">DSM 46144</strain>
    </source>
</reference>
<dbReference type="Gene3D" id="3.40.50.300">
    <property type="entry name" value="P-loop containing nucleotide triphosphate hydrolases"/>
    <property type="match status" value="2"/>
</dbReference>
<dbReference type="PANTHER" id="PTHR43790:SF9">
    <property type="entry name" value="GALACTOFURANOSE TRANSPORTER ATP-BINDING PROTEIN YTFR"/>
    <property type="match status" value="1"/>
</dbReference>
<evidence type="ECO:0000256" key="4">
    <source>
        <dbReference type="ARBA" id="ARBA00022840"/>
    </source>
</evidence>
<dbReference type="SMART" id="SM00382">
    <property type="entry name" value="AAA"/>
    <property type="match status" value="2"/>
</dbReference>
<dbReference type="OrthoDB" id="8416490at2"/>
<keyword evidence="7" id="KW-1185">Reference proteome</keyword>
<keyword evidence="1" id="KW-0813">Transport</keyword>
<dbReference type="Pfam" id="PF00005">
    <property type="entry name" value="ABC_tran"/>
    <property type="match status" value="2"/>
</dbReference>
<evidence type="ECO:0000259" key="5">
    <source>
        <dbReference type="PROSITE" id="PS50893"/>
    </source>
</evidence>
<name>A0A1M7Q438_9ACTN</name>
<evidence type="ECO:0000256" key="1">
    <source>
        <dbReference type="ARBA" id="ARBA00022448"/>
    </source>
</evidence>
<keyword evidence="2" id="KW-0677">Repeat</keyword>
<feature type="domain" description="ABC transporter" evidence="5">
    <location>
        <begin position="250"/>
        <end position="490"/>
    </location>
</feature>
<dbReference type="Proteomes" id="UP000184440">
    <property type="component" value="Unassembled WGS sequence"/>
</dbReference>
<dbReference type="PANTHER" id="PTHR43790">
    <property type="entry name" value="CARBOHYDRATE TRANSPORT ATP-BINDING PROTEIN MG119-RELATED"/>
    <property type="match status" value="1"/>
</dbReference>
<dbReference type="InterPro" id="IPR017871">
    <property type="entry name" value="ABC_transporter-like_CS"/>
</dbReference>
<dbReference type="GO" id="GO:0016887">
    <property type="term" value="F:ATP hydrolysis activity"/>
    <property type="evidence" value="ECO:0007669"/>
    <property type="project" value="InterPro"/>
</dbReference>
<evidence type="ECO:0000313" key="7">
    <source>
        <dbReference type="Proteomes" id="UP000184440"/>
    </source>
</evidence>
<dbReference type="PROSITE" id="PS00211">
    <property type="entry name" value="ABC_TRANSPORTER_1"/>
    <property type="match status" value="1"/>
</dbReference>
<dbReference type="InterPro" id="IPR003593">
    <property type="entry name" value="AAA+_ATPase"/>
</dbReference>
<dbReference type="PROSITE" id="PS50893">
    <property type="entry name" value="ABC_TRANSPORTER_2"/>
    <property type="match status" value="2"/>
</dbReference>
<accession>A0A1M7Q438</accession>
<feature type="domain" description="ABC transporter" evidence="5">
    <location>
        <begin position="7"/>
        <end position="240"/>
    </location>
</feature>
<dbReference type="STRING" id="134849.SAMN05443668_104115"/>
<dbReference type="GO" id="GO:0005524">
    <property type="term" value="F:ATP binding"/>
    <property type="evidence" value="ECO:0007669"/>
    <property type="project" value="UniProtKB-KW"/>
</dbReference>
<dbReference type="InterPro" id="IPR050107">
    <property type="entry name" value="ABC_carbohydrate_import_ATPase"/>
</dbReference>
<evidence type="ECO:0000313" key="6">
    <source>
        <dbReference type="EMBL" id="SHN25008.1"/>
    </source>
</evidence>
<dbReference type="EMBL" id="FRCS01000004">
    <property type="protein sequence ID" value="SHN25008.1"/>
    <property type="molecule type" value="Genomic_DNA"/>
</dbReference>
<keyword evidence="4 6" id="KW-0067">ATP-binding</keyword>
<keyword evidence="3" id="KW-0547">Nucleotide-binding</keyword>
<proteinExistence type="predicted"/>
<sequence length="493" mass="52845">MSAESLVEAAHVTKRYGTTVALRDAGIVVRAGATHALVGRNGAGKSTLVSILTGLQAPDEGTVTFEGSPAPPLTDRDAWRRRVACVYQKSTIIPELTVAENLFLNRHPGRLIRWSALRRNAAELLATWDVEVDVTRPAGDLTVEQRQLVEIARALSYDARLIILDEPTAQLDGPAINRLFDRMRGLQERGVTFLFISHHLEEIYRVCDEVTVFRDAQHIVTGPVSQLPPAELVAAMTGDATALTERASRPPLPDGTPAVLEVDDLDGVTFTVRAGEVVGLAGGGGSGKKEIAETIVGLRRPHTGTVRISGAPLKPGSVPASLAAGVGLVPQDRHHQGFVPDLSIAENLTMTVPRRLGRFGTISRKRRDRLAHTLIDELAVKTPGPELPVSALSGGNQQKVVMGRALANDPKLLVLIQPTAGVDVRSKETLLGVVDKVREGGAGVLVASDELDDLRTCDRVLVLFQGRQVAEFGSDWSDHDLVAAMEGIAVDDH</sequence>
<evidence type="ECO:0000256" key="2">
    <source>
        <dbReference type="ARBA" id="ARBA00022737"/>
    </source>
</evidence>
<dbReference type="SUPFAM" id="SSF52540">
    <property type="entry name" value="P-loop containing nucleoside triphosphate hydrolases"/>
    <property type="match status" value="2"/>
</dbReference>
<dbReference type="RefSeq" id="WP_073257557.1">
    <property type="nucleotide sequence ID" value="NZ_FRCS01000004.1"/>
</dbReference>
<dbReference type="InterPro" id="IPR003439">
    <property type="entry name" value="ABC_transporter-like_ATP-bd"/>
</dbReference>
<gene>
    <name evidence="6" type="ORF">SAMN05443668_104115</name>
</gene>
<evidence type="ECO:0000256" key="3">
    <source>
        <dbReference type="ARBA" id="ARBA00022741"/>
    </source>
</evidence>
<organism evidence="6 7">
    <name type="scientific">Cryptosporangium aurantiacum</name>
    <dbReference type="NCBI Taxonomy" id="134849"/>
    <lineage>
        <taxon>Bacteria</taxon>
        <taxon>Bacillati</taxon>
        <taxon>Actinomycetota</taxon>
        <taxon>Actinomycetes</taxon>
        <taxon>Cryptosporangiales</taxon>
        <taxon>Cryptosporangiaceae</taxon>
        <taxon>Cryptosporangium</taxon>
    </lineage>
</organism>
<protein>
    <submittedName>
        <fullName evidence="6">Simple sugar transport system ATP-binding protein</fullName>
    </submittedName>
</protein>
<keyword evidence="6" id="KW-0762">Sugar transport</keyword>
<dbReference type="AlphaFoldDB" id="A0A1M7Q438"/>
<dbReference type="CDD" id="cd03216">
    <property type="entry name" value="ABC_Carb_Monos_I"/>
    <property type="match status" value="1"/>
</dbReference>